<gene>
    <name evidence="2" type="ORF">NYR02_07300</name>
</gene>
<feature type="transmembrane region" description="Helical" evidence="1">
    <location>
        <begin position="453"/>
        <end position="474"/>
    </location>
</feature>
<evidence type="ECO:0000313" key="2">
    <source>
        <dbReference type="EMBL" id="MCT7358819.1"/>
    </source>
</evidence>
<evidence type="ECO:0000313" key="3">
    <source>
        <dbReference type="Proteomes" id="UP001147830"/>
    </source>
</evidence>
<feature type="transmembrane region" description="Helical" evidence="1">
    <location>
        <begin position="24"/>
        <end position="42"/>
    </location>
</feature>
<dbReference type="AlphaFoldDB" id="A0A9X3ARH8"/>
<feature type="transmembrane region" description="Helical" evidence="1">
    <location>
        <begin position="54"/>
        <end position="78"/>
    </location>
</feature>
<sequence>MAFDYGSQSLGITNPFKTEGKIKLLSGILISALALLPLFGVAETLKHNPVKAWGMVFLGLFLLTWGLRTLASAAIQLFRFYVGRSVPSSLAYNYAQSERENAELEKKSGALAYSAERLESMLMGRKNMTFSEPTGWLSRLVHSLIPGLILTPYPLRNLVQELAAVLSSTLVGLTAFALAFFVTATGLAGSAGELINTIMSLLLLVYLTFIWRSAANNMNTGRNQSLHRKTAAGLSRLFAFAIVVPVLIGYGHSQLTANLSGKNLDKLSASLDNLMVFDAWLNLMLLLVMTAAVLIPAFLLVRERMTLNNRSTAVSEYRDNMQESVHPNEIFINIENIVLANRRSHDIPNRIYRDFEPQLQEQSQGKGTFKGQLLIETQPEFRAMNFSKRFTRLRLLSTISGQLLTVGSAVLLYVLFNQGFESAAALKAFFAAHPGGLKDSTVLELSTLIGAEASTFLTLLFAFFAVVFAARMLTNVAHTFWSEMQFSSLLMSMKTEGTYTESKISTGMAYNDSTRSENVVVRSSITPWILVSRIESSTYATSGMQNLEMPRLILGMTEDKQEMDAIVGEIHGFLRGREFIASINNEKDLANAERIYQVNRISKSDDGDMRTLAAPEEEEVAALTASQDADDNRQ</sequence>
<feature type="transmembrane region" description="Helical" evidence="1">
    <location>
        <begin position="279"/>
        <end position="301"/>
    </location>
</feature>
<feature type="transmembrane region" description="Helical" evidence="1">
    <location>
        <begin position="162"/>
        <end position="182"/>
    </location>
</feature>
<feature type="transmembrane region" description="Helical" evidence="1">
    <location>
        <begin position="393"/>
        <end position="416"/>
    </location>
</feature>
<proteinExistence type="predicted"/>
<keyword evidence="1" id="KW-0472">Membrane</keyword>
<organism evidence="2 3">
    <name type="scientific">Thalassolituus pacificus</name>
    <dbReference type="NCBI Taxonomy" id="2975440"/>
    <lineage>
        <taxon>Bacteria</taxon>
        <taxon>Pseudomonadati</taxon>
        <taxon>Pseudomonadota</taxon>
        <taxon>Gammaproteobacteria</taxon>
        <taxon>Oceanospirillales</taxon>
        <taxon>Oceanospirillaceae</taxon>
        <taxon>Thalassolituus</taxon>
    </lineage>
</organism>
<protein>
    <submittedName>
        <fullName evidence="2">Uncharacterized protein</fullName>
    </submittedName>
</protein>
<feature type="transmembrane region" description="Helical" evidence="1">
    <location>
        <begin position="194"/>
        <end position="211"/>
    </location>
</feature>
<accession>A0A9X3ARH8</accession>
<keyword evidence="1" id="KW-0812">Transmembrane</keyword>
<feature type="transmembrane region" description="Helical" evidence="1">
    <location>
        <begin position="231"/>
        <end position="250"/>
    </location>
</feature>
<keyword evidence="1" id="KW-1133">Transmembrane helix</keyword>
<reference evidence="2" key="2">
    <citation type="submission" date="2022-08" db="EMBL/GenBank/DDBJ databases">
        <authorList>
            <person name="Dong C."/>
        </authorList>
    </citation>
    <scope>NUCLEOTIDE SEQUENCE</scope>
    <source>
        <strain evidence="2">59MF3M-4</strain>
    </source>
</reference>
<dbReference type="EMBL" id="JAOANI010000015">
    <property type="protein sequence ID" value="MCT7358819.1"/>
    <property type="molecule type" value="Genomic_DNA"/>
</dbReference>
<dbReference type="RefSeq" id="WP_260975722.1">
    <property type="nucleotide sequence ID" value="NZ_JAOANI010000015.1"/>
</dbReference>
<keyword evidence="3" id="KW-1185">Reference proteome</keyword>
<comment type="caution">
    <text evidence="2">The sequence shown here is derived from an EMBL/GenBank/DDBJ whole genome shotgun (WGS) entry which is preliminary data.</text>
</comment>
<reference evidence="2" key="1">
    <citation type="journal article" date="2022" name="Front. Microbiol.">
        <title>Genome-based taxonomic rearrangement of Oceanobacter-related bacteria including the description of Thalassolituus hydrocarbonoclasticus sp. nov. and Thalassolituus pacificus sp. nov. and emended description of the genus Thalassolituus.</title>
        <authorList>
            <person name="Dong C."/>
            <person name="Wei L."/>
            <person name="Wang J."/>
            <person name="Lai Q."/>
            <person name="Huang Z."/>
            <person name="Shao Z."/>
        </authorList>
    </citation>
    <scope>NUCLEOTIDE SEQUENCE</scope>
    <source>
        <strain evidence="2">59MF3M-4</strain>
    </source>
</reference>
<evidence type="ECO:0000256" key="1">
    <source>
        <dbReference type="SAM" id="Phobius"/>
    </source>
</evidence>
<dbReference type="Proteomes" id="UP001147830">
    <property type="component" value="Unassembled WGS sequence"/>
</dbReference>
<name>A0A9X3ARH8_9GAMM</name>